<accession>A0A967AHZ1</accession>
<evidence type="ECO:0000256" key="6">
    <source>
        <dbReference type="SAM" id="Phobius"/>
    </source>
</evidence>
<keyword evidence="5 8" id="KW-0012">Acyltransferase</keyword>
<comment type="pathway">
    <text evidence="1">Lipid metabolism.</text>
</comment>
<dbReference type="RefSeq" id="WP_166399963.1">
    <property type="nucleotide sequence ID" value="NZ_JAANAS010000040.1"/>
</dbReference>
<dbReference type="PANTHER" id="PTHR10434">
    <property type="entry name" value="1-ACYL-SN-GLYCEROL-3-PHOSPHATE ACYLTRANSFERASE"/>
    <property type="match status" value="1"/>
</dbReference>
<keyword evidence="2" id="KW-0444">Lipid biosynthesis</keyword>
<sequence>MKLVLSYILSAFYYLFFGLVLVVFHGIQWICHRVFGYQAHKKSVDVLNLFLLRCLHFLGGRVSFENEYKSELTKNQPHIIVANHQSMYDIPPLIWNFRELHPKFISKIELGKGIPSISYNLRHGGSVLIDRKNPRQSLPAIKKFTHYLNETNNAAVIFPEGTRSRTGQPKRFSANGLLMLFKNCPEAKIIPVSINNSWKLQKKGSFPLGVGVHIKMKVQKPILVKDFTPQELVEKVENSIIKDIKVIAKNK</sequence>
<dbReference type="Pfam" id="PF01553">
    <property type="entry name" value="Acyltransferase"/>
    <property type="match status" value="1"/>
</dbReference>
<evidence type="ECO:0000313" key="8">
    <source>
        <dbReference type="EMBL" id="NGZ89700.1"/>
    </source>
</evidence>
<evidence type="ECO:0000313" key="9">
    <source>
        <dbReference type="Proteomes" id="UP000643701"/>
    </source>
</evidence>
<dbReference type="GO" id="GO:0006654">
    <property type="term" value="P:phosphatidic acid biosynthetic process"/>
    <property type="evidence" value="ECO:0007669"/>
    <property type="project" value="TreeGrafter"/>
</dbReference>
<keyword evidence="9" id="KW-1185">Reference proteome</keyword>
<dbReference type="GO" id="GO:0003841">
    <property type="term" value="F:1-acylglycerol-3-phosphate O-acyltransferase activity"/>
    <property type="evidence" value="ECO:0007669"/>
    <property type="project" value="TreeGrafter"/>
</dbReference>
<reference evidence="8" key="1">
    <citation type="submission" date="2020-03" db="EMBL/GenBank/DDBJ databases">
        <title>Psychroflexus Maritimus sp. nov., isolate from marine sediment.</title>
        <authorList>
            <person name="Zhong Y.-L."/>
        </authorList>
    </citation>
    <scope>NUCLEOTIDE SEQUENCE</scope>
    <source>
        <strain evidence="8">C1</strain>
    </source>
</reference>
<gene>
    <name evidence="8" type="ORF">G7034_05485</name>
</gene>
<keyword evidence="6" id="KW-0472">Membrane</keyword>
<evidence type="ECO:0000256" key="3">
    <source>
        <dbReference type="ARBA" id="ARBA00022679"/>
    </source>
</evidence>
<evidence type="ECO:0000256" key="4">
    <source>
        <dbReference type="ARBA" id="ARBA00023098"/>
    </source>
</evidence>
<evidence type="ECO:0000256" key="2">
    <source>
        <dbReference type="ARBA" id="ARBA00022516"/>
    </source>
</evidence>
<keyword evidence="6" id="KW-1133">Transmembrane helix</keyword>
<dbReference type="EMBL" id="JAANAS010000040">
    <property type="protein sequence ID" value="NGZ89700.1"/>
    <property type="molecule type" value="Genomic_DNA"/>
</dbReference>
<dbReference type="SMART" id="SM00563">
    <property type="entry name" value="PlsC"/>
    <property type="match status" value="1"/>
</dbReference>
<dbReference type="CDD" id="cd07989">
    <property type="entry name" value="LPLAT_AGPAT-like"/>
    <property type="match status" value="1"/>
</dbReference>
<dbReference type="PANTHER" id="PTHR10434:SF64">
    <property type="entry name" value="1-ACYL-SN-GLYCEROL-3-PHOSPHATE ACYLTRANSFERASE-RELATED"/>
    <property type="match status" value="1"/>
</dbReference>
<dbReference type="Proteomes" id="UP000643701">
    <property type="component" value="Unassembled WGS sequence"/>
</dbReference>
<dbReference type="InterPro" id="IPR002123">
    <property type="entry name" value="Plipid/glycerol_acylTrfase"/>
</dbReference>
<keyword evidence="6" id="KW-0812">Transmembrane</keyword>
<evidence type="ECO:0000256" key="1">
    <source>
        <dbReference type="ARBA" id="ARBA00005189"/>
    </source>
</evidence>
<organism evidence="8 9">
    <name type="scientific">Psychroflexus maritimus</name>
    <dbReference type="NCBI Taxonomy" id="2714865"/>
    <lineage>
        <taxon>Bacteria</taxon>
        <taxon>Pseudomonadati</taxon>
        <taxon>Bacteroidota</taxon>
        <taxon>Flavobacteriia</taxon>
        <taxon>Flavobacteriales</taxon>
        <taxon>Flavobacteriaceae</taxon>
        <taxon>Psychroflexus</taxon>
    </lineage>
</organism>
<dbReference type="AlphaFoldDB" id="A0A967AHZ1"/>
<name>A0A967AHZ1_9FLAO</name>
<feature type="transmembrane region" description="Helical" evidence="6">
    <location>
        <begin position="12"/>
        <end position="31"/>
    </location>
</feature>
<dbReference type="SUPFAM" id="SSF69593">
    <property type="entry name" value="Glycerol-3-phosphate (1)-acyltransferase"/>
    <property type="match status" value="1"/>
</dbReference>
<evidence type="ECO:0000256" key="5">
    <source>
        <dbReference type="ARBA" id="ARBA00023315"/>
    </source>
</evidence>
<protein>
    <submittedName>
        <fullName evidence="8">1-acyl-sn-glycerol-3-phosphate acyltransferase</fullName>
    </submittedName>
</protein>
<feature type="domain" description="Phospholipid/glycerol acyltransferase" evidence="7">
    <location>
        <begin position="78"/>
        <end position="197"/>
    </location>
</feature>
<comment type="caution">
    <text evidence="8">The sequence shown here is derived from an EMBL/GenBank/DDBJ whole genome shotgun (WGS) entry which is preliminary data.</text>
</comment>
<keyword evidence="3" id="KW-0808">Transferase</keyword>
<evidence type="ECO:0000259" key="7">
    <source>
        <dbReference type="SMART" id="SM00563"/>
    </source>
</evidence>
<proteinExistence type="predicted"/>
<keyword evidence="4" id="KW-0443">Lipid metabolism</keyword>